<organism evidence="2 3">
    <name type="scientific">Castanea mollissima</name>
    <name type="common">Chinese chestnut</name>
    <dbReference type="NCBI Taxonomy" id="60419"/>
    <lineage>
        <taxon>Eukaryota</taxon>
        <taxon>Viridiplantae</taxon>
        <taxon>Streptophyta</taxon>
        <taxon>Embryophyta</taxon>
        <taxon>Tracheophyta</taxon>
        <taxon>Spermatophyta</taxon>
        <taxon>Magnoliopsida</taxon>
        <taxon>eudicotyledons</taxon>
        <taxon>Gunneridae</taxon>
        <taxon>Pentapetalae</taxon>
        <taxon>rosids</taxon>
        <taxon>fabids</taxon>
        <taxon>Fagales</taxon>
        <taxon>Fagaceae</taxon>
        <taxon>Castanea</taxon>
    </lineage>
</organism>
<feature type="chain" id="PRO_5035291596" evidence="1">
    <location>
        <begin position="28"/>
        <end position="150"/>
    </location>
</feature>
<evidence type="ECO:0000256" key="1">
    <source>
        <dbReference type="SAM" id="SignalP"/>
    </source>
</evidence>
<dbReference type="Proteomes" id="UP000737018">
    <property type="component" value="Unassembled WGS sequence"/>
</dbReference>
<sequence length="150" mass="17279">MRQGTKWNPVKEIFFLIFYLLIKESRRQVKDLESINDPDANKMLNDYKTVNATTNQQLIGSRNWMMDKTAQIIERSKKVTLFKKVWNHCKRKINYLSPGLRYTVQDNINVGTETAAALKAQLLNPNNKDIGDIPGLAPPAMTRELLWNAS</sequence>
<dbReference type="EMBL" id="JRKL02007042">
    <property type="protein sequence ID" value="KAF3948184.1"/>
    <property type="molecule type" value="Genomic_DNA"/>
</dbReference>
<proteinExistence type="predicted"/>
<name>A0A8J4QLA6_9ROSI</name>
<dbReference type="AlphaFoldDB" id="A0A8J4QLA6"/>
<reference evidence="2" key="1">
    <citation type="submission" date="2020-03" db="EMBL/GenBank/DDBJ databases">
        <title>Castanea mollissima Vanexum genome sequencing.</title>
        <authorList>
            <person name="Staton M."/>
        </authorList>
    </citation>
    <scope>NUCLEOTIDE SEQUENCE</scope>
    <source>
        <tissue evidence="2">Leaf</tissue>
    </source>
</reference>
<dbReference type="OrthoDB" id="19261at2759"/>
<keyword evidence="1" id="KW-0732">Signal</keyword>
<protein>
    <submittedName>
        <fullName evidence="2">Uncharacterized protein</fullName>
    </submittedName>
</protein>
<keyword evidence="3" id="KW-1185">Reference proteome</keyword>
<comment type="caution">
    <text evidence="2">The sequence shown here is derived from an EMBL/GenBank/DDBJ whole genome shotgun (WGS) entry which is preliminary data.</text>
</comment>
<evidence type="ECO:0000313" key="3">
    <source>
        <dbReference type="Proteomes" id="UP000737018"/>
    </source>
</evidence>
<gene>
    <name evidence="2" type="ORF">CMV_025784</name>
</gene>
<evidence type="ECO:0000313" key="2">
    <source>
        <dbReference type="EMBL" id="KAF3948184.1"/>
    </source>
</evidence>
<feature type="signal peptide" evidence="1">
    <location>
        <begin position="1"/>
        <end position="27"/>
    </location>
</feature>
<accession>A0A8J4QLA6</accession>